<evidence type="ECO:0000256" key="1">
    <source>
        <dbReference type="ARBA" id="ARBA00023015"/>
    </source>
</evidence>
<evidence type="ECO:0000259" key="5">
    <source>
        <dbReference type="PROSITE" id="PS50977"/>
    </source>
</evidence>
<feature type="region of interest" description="Disordered" evidence="4">
    <location>
        <begin position="1"/>
        <end position="34"/>
    </location>
</feature>
<dbReference type="EMBL" id="CAFBLR010000020">
    <property type="protein sequence ID" value="CAB4863634.1"/>
    <property type="molecule type" value="Genomic_DNA"/>
</dbReference>
<dbReference type="EMBL" id="CAEZXX010000009">
    <property type="protein sequence ID" value="CAB4695270.1"/>
    <property type="molecule type" value="Genomic_DNA"/>
</dbReference>
<dbReference type="PANTHER" id="PTHR30055">
    <property type="entry name" value="HTH-TYPE TRANSCRIPTIONAL REGULATOR RUTR"/>
    <property type="match status" value="1"/>
</dbReference>
<evidence type="ECO:0000256" key="3">
    <source>
        <dbReference type="ARBA" id="ARBA00023163"/>
    </source>
</evidence>
<organism evidence="8">
    <name type="scientific">freshwater metagenome</name>
    <dbReference type="NCBI Taxonomy" id="449393"/>
    <lineage>
        <taxon>unclassified sequences</taxon>
        <taxon>metagenomes</taxon>
        <taxon>ecological metagenomes</taxon>
    </lineage>
</organism>
<accession>A0A6J7D3U8</accession>
<keyword evidence="1" id="KW-0805">Transcription regulation</keyword>
<evidence type="ECO:0000313" key="8">
    <source>
        <dbReference type="EMBL" id="CAB4863634.1"/>
    </source>
</evidence>
<protein>
    <submittedName>
        <fullName evidence="8">Unannotated protein</fullName>
    </submittedName>
</protein>
<evidence type="ECO:0000256" key="2">
    <source>
        <dbReference type="ARBA" id="ARBA00023125"/>
    </source>
</evidence>
<evidence type="ECO:0000313" key="7">
    <source>
        <dbReference type="EMBL" id="CAB4766071.1"/>
    </source>
</evidence>
<feature type="domain" description="HTH tetR-type" evidence="5">
    <location>
        <begin position="43"/>
        <end position="103"/>
    </location>
</feature>
<sequence>MRPNEGSESDTKTSSKQSARDAVVPDFADISEQVPNRYDKRRARTRDQLLSAARVVFERDGFHAARLADVATEAGLSTGTFYNYYDSKAELFRDLMSVVIDDLIEHSDNRVEVSDPIRGIEMSNRAYVRGYRRNARLMTLLLQIAEQDNELRERQLAIRQVFENRLSKAIRRWQRDGRVYPDLDPVYTANALAYMVDRFLYEWTVMDLAYDEDLVVETLTKLWARSLGLDRPT</sequence>
<reference evidence="8" key="1">
    <citation type="submission" date="2020-05" db="EMBL/GenBank/DDBJ databases">
        <authorList>
            <person name="Chiriac C."/>
            <person name="Salcher M."/>
            <person name="Ghai R."/>
            <person name="Kavagutti S V."/>
        </authorList>
    </citation>
    <scope>NUCLEOTIDE SEQUENCE</scope>
</reference>
<dbReference type="InterPro" id="IPR050109">
    <property type="entry name" value="HTH-type_TetR-like_transc_reg"/>
</dbReference>
<evidence type="ECO:0000313" key="6">
    <source>
        <dbReference type="EMBL" id="CAB4695270.1"/>
    </source>
</evidence>
<dbReference type="PANTHER" id="PTHR30055:SF234">
    <property type="entry name" value="HTH-TYPE TRANSCRIPTIONAL REGULATOR BETI"/>
    <property type="match status" value="1"/>
</dbReference>
<proteinExistence type="predicted"/>
<dbReference type="InterPro" id="IPR009057">
    <property type="entry name" value="Homeodomain-like_sf"/>
</dbReference>
<dbReference type="InterPro" id="IPR036271">
    <property type="entry name" value="Tet_transcr_reg_TetR-rel_C_sf"/>
</dbReference>
<dbReference type="GO" id="GO:0000976">
    <property type="term" value="F:transcription cis-regulatory region binding"/>
    <property type="evidence" value="ECO:0007669"/>
    <property type="project" value="TreeGrafter"/>
</dbReference>
<dbReference type="GO" id="GO:0003700">
    <property type="term" value="F:DNA-binding transcription factor activity"/>
    <property type="evidence" value="ECO:0007669"/>
    <property type="project" value="TreeGrafter"/>
</dbReference>
<dbReference type="Gene3D" id="1.10.10.60">
    <property type="entry name" value="Homeodomain-like"/>
    <property type="match status" value="1"/>
</dbReference>
<dbReference type="PRINTS" id="PR00455">
    <property type="entry name" value="HTHTETR"/>
</dbReference>
<evidence type="ECO:0000256" key="4">
    <source>
        <dbReference type="SAM" id="MobiDB-lite"/>
    </source>
</evidence>
<dbReference type="InterPro" id="IPR001647">
    <property type="entry name" value="HTH_TetR"/>
</dbReference>
<dbReference type="Gene3D" id="1.10.357.10">
    <property type="entry name" value="Tetracycline Repressor, domain 2"/>
    <property type="match status" value="1"/>
</dbReference>
<dbReference type="PROSITE" id="PS50977">
    <property type="entry name" value="HTH_TETR_2"/>
    <property type="match status" value="1"/>
</dbReference>
<keyword evidence="2" id="KW-0238">DNA-binding</keyword>
<gene>
    <name evidence="6" type="ORF">UFOPK2602_00254</name>
    <name evidence="7" type="ORF">UFOPK2806_02103</name>
    <name evidence="8" type="ORF">UFOPK3417_00363</name>
    <name evidence="9" type="ORF">UFOPK4306_00884</name>
</gene>
<dbReference type="EMBL" id="CAEZYY010000038">
    <property type="protein sequence ID" value="CAB4766071.1"/>
    <property type="molecule type" value="Genomic_DNA"/>
</dbReference>
<dbReference type="EMBL" id="CAFBQP010000027">
    <property type="protein sequence ID" value="CAB5059590.1"/>
    <property type="molecule type" value="Genomic_DNA"/>
</dbReference>
<name>A0A6J7D3U8_9ZZZZ</name>
<dbReference type="SUPFAM" id="SSF46689">
    <property type="entry name" value="Homeodomain-like"/>
    <property type="match status" value="1"/>
</dbReference>
<dbReference type="SUPFAM" id="SSF48498">
    <property type="entry name" value="Tetracyclin repressor-like, C-terminal domain"/>
    <property type="match status" value="1"/>
</dbReference>
<keyword evidence="3" id="KW-0804">Transcription</keyword>
<evidence type="ECO:0000313" key="9">
    <source>
        <dbReference type="EMBL" id="CAB5059590.1"/>
    </source>
</evidence>
<dbReference type="Pfam" id="PF00440">
    <property type="entry name" value="TetR_N"/>
    <property type="match status" value="1"/>
</dbReference>
<dbReference type="AlphaFoldDB" id="A0A6J7D3U8"/>